<dbReference type="SMART" id="SM01134">
    <property type="entry name" value="DeoRC"/>
    <property type="match status" value="1"/>
</dbReference>
<keyword evidence="7" id="KW-1185">Reference proteome</keyword>
<dbReference type="InterPro" id="IPR036388">
    <property type="entry name" value="WH-like_DNA-bd_sf"/>
</dbReference>
<dbReference type="PANTHER" id="PTHR30363:SF44">
    <property type="entry name" value="AGA OPERON TRANSCRIPTIONAL REPRESSOR-RELATED"/>
    <property type="match status" value="1"/>
</dbReference>
<dbReference type="PROSITE" id="PS51000">
    <property type="entry name" value="HTH_DEOR_2"/>
    <property type="match status" value="1"/>
</dbReference>
<evidence type="ECO:0000256" key="4">
    <source>
        <dbReference type="SAM" id="Coils"/>
    </source>
</evidence>
<evidence type="ECO:0000256" key="2">
    <source>
        <dbReference type="ARBA" id="ARBA00023125"/>
    </source>
</evidence>
<dbReference type="GO" id="GO:0003677">
    <property type="term" value="F:DNA binding"/>
    <property type="evidence" value="ECO:0007669"/>
    <property type="project" value="UniProtKB-KW"/>
</dbReference>
<dbReference type="SMART" id="SM00420">
    <property type="entry name" value="HTH_DEOR"/>
    <property type="match status" value="1"/>
</dbReference>
<evidence type="ECO:0000313" key="7">
    <source>
        <dbReference type="Proteomes" id="UP000188879"/>
    </source>
</evidence>
<keyword evidence="3" id="KW-0804">Transcription</keyword>
<accession>A0A1V2GWH3</accession>
<keyword evidence="4" id="KW-0175">Coiled coil</keyword>
<dbReference type="InterPro" id="IPR014036">
    <property type="entry name" value="DeoR-like_C"/>
</dbReference>
<dbReference type="RefSeq" id="WP_076960027.1">
    <property type="nucleotide sequence ID" value="NZ_MLCO01000316.1"/>
</dbReference>
<comment type="caution">
    <text evidence="6">The sequence shown here is derived from an EMBL/GenBank/DDBJ whole genome shotgun (WGS) entry which is preliminary data.</text>
</comment>
<dbReference type="InterPro" id="IPR001034">
    <property type="entry name" value="DeoR_HTH"/>
</dbReference>
<dbReference type="EMBL" id="MLCO01000316">
    <property type="protein sequence ID" value="ONG46529.1"/>
    <property type="molecule type" value="Genomic_DNA"/>
</dbReference>
<evidence type="ECO:0000256" key="1">
    <source>
        <dbReference type="ARBA" id="ARBA00023015"/>
    </source>
</evidence>
<dbReference type="InterPro" id="IPR050313">
    <property type="entry name" value="Carb_Metab_HTH_regulators"/>
</dbReference>
<proteinExistence type="predicted"/>
<feature type="domain" description="HTH deoR-type" evidence="5">
    <location>
        <begin position="3"/>
        <end position="58"/>
    </location>
</feature>
<reference evidence="6 7" key="1">
    <citation type="submission" date="2016-10" db="EMBL/GenBank/DDBJ databases">
        <title>Draft Genome sequence of Roseomonas sp. strain M3.</title>
        <authorList>
            <person name="Subhash Y."/>
            <person name="Lee S."/>
        </authorList>
    </citation>
    <scope>NUCLEOTIDE SEQUENCE [LARGE SCALE GENOMIC DNA]</scope>
    <source>
        <strain evidence="6 7">M3</strain>
    </source>
</reference>
<dbReference type="Pfam" id="PF08220">
    <property type="entry name" value="HTH_DeoR"/>
    <property type="match status" value="1"/>
</dbReference>
<organism evidence="6 7">
    <name type="scientific">Teichococcus deserti</name>
    <dbReference type="NCBI Taxonomy" id="1817963"/>
    <lineage>
        <taxon>Bacteria</taxon>
        <taxon>Pseudomonadati</taxon>
        <taxon>Pseudomonadota</taxon>
        <taxon>Alphaproteobacteria</taxon>
        <taxon>Acetobacterales</taxon>
        <taxon>Roseomonadaceae</taxon>
        <taxon>Roseomonas</taxon>
    </lineage>
</organism>
<dbReference type="InterPro" id="IPR036390">
    <property type="entry name" value="WH_DNA-bd_sf"/>
</dbReference>
<gene>
    <name evidence="6" type="ORF">BKE38_25175</name>
</gene>
<evidence type="ECO:0000256" key="3">
    <source>
        <dbReference type="ARBA" id="ARBA00023163"/>
    </source>
</evidence>
<dbReference type="PROSITE" id="PS00894">
    <property type="entry name" value="HTH_DEOR_1"/>
    <property type="match status" value="1"/>
</dbReference>
<evidence type="ECO:0000313" key="6">
    <source>
        <dbReference type="EMBL" id="ONG46529.1"/>
    </source>
</evidence>
<dbReference type="Pfam" id="PF00455">
    <property type="entry name" value="DeoRC"/>
    <property type="match status" value="1"/>
</dbReference>
<dbReference type="InterPro" id="IPR018356">
    <property type="entry name" value="Tscrpt_reg_HTH_DeoR_CS"/>
</dbReference>
<sequence>MRLTARRDRIVELLMQHQRMTVEELAQQLEASQETIRRDLTELAARNRLRKFHGGATLPDSLGEGAFRSRMVENLDAKRAIARRAAALFAPGDSLFVDTGSTTIAFASELAQASDVTVITNSVGIAAAVSRSGANPTYLLGGEHRHEAGENVGSLVLQQISGFSPRHAVLTVGGIGTQGIADFDLAEAEIARAMIARAVEVTVLADASKLGRDALFHLCGLEAIARLVTDRPPPPPLAEALAKAGVAVLLAPDRKSAKID</sequence>
<dbReference type="OrthoDB" id="9814815at2"/>
<protein>
    <submittedName>
        <fullName evidence="6">DeoR family transcriptional regulator</fullName>
    </submittedName>
</protein>
<dbReference type="GO" id="GO:0003700">
    <property type="term" value="F:DNA-binding transcription factor activity"/>
    <property type="evidence" value="ECO:0007669"/>
    <property type="project" value="InterPro"/>
</dbReference>
<evidence type="ECO:0000259" key="5">
    <source>
        <dbReference type="PROSITE" id="PS51000"/>
    </source>
</evidence>
<dbReference type="PANTHER" id="PTHR30363">
    <property type="entry name" value="HTH-TYPE TRANSCRIPTIONAL REGULATOR SRLR-RELATED"/>
    <property type="match status" value="1"/>
</dbReference>
<dbReference type="Proteomes" id="UP000188879">
    <property type="component" value="Unassembled WGS sequence"/>
</dbReference>
<keyword evidence="2" id="KW-0238">DNA-binding</keyword>
<keyword evidence="1" id="KW-0805">Transcription regulation</keyword>
<dbReference type="SUPFAM" id="SSF46785">
    <property type="entry name" value="Winged helix' DNA-binding domain"/>
    <property type="match status" value="1"/>
</dbReference>
<name>A0A1V2GWH3_9PROT</name>
<dbReference type="SUPFAM" id="SSF100950">
    <property type="entry name" value="NagB/RpiA/CoA transferase-like"/>
    <property type="match status" value="1"/>
</dbReference>
<feature type="coiled-coil region" evidence="4">
    <location>
        <begin position="15"/>
        <end position="46"/>
    </location>
</feature>
<dbReference type="AlphaFoldDB" id="A0A1V2GWH3"/>
<dbReference type="Gene3D" id="3.40.50.1360">
    <property type="match status" value="1"/>
</dbReference>
<dbReference type="PRINTS" id="PR00037">
    <property type="entry name" value="HTHLACR"/>
</dbReference>
<dbReference type="InterPro" id="IPR037171">
    <property type="entry name" value="NagB/RpiA_transferase-like"/>
</dbReference>
<dbReference type="Gene3D" id="1.10.10.10">
    <property type="entry name" value="Winged helix-like DNA-binding domain superfamily/Winged helix DNA-binding domain"/>
    <property type="match status" value="1"/>
</dbReference>